<dbReference type="OrthoDB" id="9795613at2"/>
<dbReference type="CDD" id="cd06558">
    <property type="entry name" value="crotonase-like"/>
    <property type="match status" value="1"/>
</dbReference>
<dbReference type="AlphaFoldDB" id="A0A1M7JDZ5"/>
<dbReference type="STRING" id="337701.SAMN05444398_11948"/>
<accession>A0A1M7JDZ5</accession>
<dbReference type="Gene3D" id="3.90.226.10">
    <property type="entry name" value="2-enoyl-CoA Hydratase, Chain A, domain 1"/>
    <property type="match status" value="1"/>
</dbReference>
<sequence>MSDILCEIDDGVAVVTINRPALRNSVTYAMWREFGDLFARLSDDRGVRSIVLTGAGEDFSAGADIAEFATVRDDLAKAKDYEVAVDYGCAGIAHASKPVIAVNLGYTLGGGAHLAMSADFRFAHSEAKFGIPAARLSIVYGVQATRKLLSLVGLTEAKRILYSGQRFGAEHALRIGFVDRVCADPMAEALAYARDLRRMAPLTQGGAKYILNGLSLGTFDADVADGLIDAAAASRDYAEGRTSFAEKRDPKFEGR</sequence>
<keyword evidence="4" id="KW-1185">Reference proteome</keyword>
<dbReference type="Proteomes" id="UP000183974">
    <property type="component" value="Unassembled WGS sequence"/>
</dbReference>
<dbReference type="PANTHER" id="PTHR11941:SF54">
    <property type="entry name" value="ENOYL-COA HYDRATASE, MITOCHONDRIAL"/>
    <property type="match status" value="1"/>
</dbReference>
<dbReference type="InterPro" id="IPR001753">
    <property type="entry name" value="Enoyl-CoA_hydra/iso"/>
</dbReference>
<dbReference type="Gene3D" id="1.10.12.10">
    <property type="entry name" value="Lyase 2-enoyl-coa Hydratase, Chain A, domain 2"/>
    <property type="match status" value="1"/>
</dbReference>
<organism evidence="3 4">
    <name type="scientific">Roseovarius pacificus</name>
    <dbReference type="NCBI Taxonomy" id="337701"/>
    <lineage>
        <taxon>Bacteria</taxon>
        <taxon>Pseudomonadati</taxon>
        <taxon>Pseudomonadota</taxon>
        <taxon>Alphaproteobacteria</taxon>
        <taxon>Rhodobacterales</taxon>
        <taxon>Roseobacteraceae</taxon>
        <taxon>Roseovarius</taxon>
    </lineage>
</organism>
<protein>
    <submittedName>
        <fullName evidence="3">Enoyl-CoA hydratase/carnithine racemase</fullName>
    </submittedName>
</protein>
<evidence type="ECO:0000256" key="1">
    <source>
        <dbReference type="ARBA" id="ARBA00005254"/>
    </source>
</evidence>
<proteinExistence type="inferred from homology"/>
<dbReference type="InterPro" id="IPR014748">
    <property type="entry name" value="Enoyl-CoA_hydra_C"/>
</dbReference>
<dbReference type="SUPFAM" id="SSF52096">
    <property type="entry name" value="ClpP/crotonase"/>
    <property type="match status" value="1"/>
</dbReference>
<evidence type="ECO:0000313" key="3">
    <source>
        <dbReference type="EMBL" id="SHM51073.1"/>
    </source>
</evidence>
<evidence type="ECO:0000256" key="2">
    <source>
        <dbReference type="ARBA" id="ARBA00023239"/>
    </source>
</evidence>
<comment type="similarity">
    <text evidence="1">Belongs to the enoyl-CoA hydratase/isomerase family.</text>
</comment>
<keyword evidence="2" id="KW-0456">Lyase</keyword>
<dbReference type="EMBL" id="FRBR01000019">
    <property type="protein sequence ID" value="SHM51073.1"/>
    <property type="molecule type" value="Genomic_DNA"/>
</dbReference>
<gene>
    <name evidence="3" type="ORF">SAMN05444398_11948</name>
</gene>
<dbReference type="PANTHER" id="PTHR11941">
    <property type="entry name" value="ENOYL-COA HYDRATASE-RELATED"/>
    <property type="match status" value="1"/>
</dbReference>
<dbReference type="GO" id="GO:0006635">
    <property type="term" value="P:fatty acid beta-oxidation"/>
    <property type="evidence" value="ECO:0007669"/>
    <property type="project" value="TreeGrafter"/>
</dbReference>
<name>A0A1M7JDZ5_9RHOB</name>
<evidence type="ECO:0000313" key="4">
    <source>
        <dbReference type="Proteomes" id="UP000183974"/>
    </source>
</evidence>
<reference evidence="3 4" key="1">
    <citation type="submission" date="2016-11" db="EMBL/GenBank/DDBJ databases">
        <authorList>
            <person name="Jaros S."/>
            <person name="Januszkiewicz K."/>
            <person name="Wedrychowicz H."/>
        </authorList>
    </citation>
    <scope>NUCLEOTIDE SEQUENCE [LARGE SCALE GENOMIC DNA]</scope>
    <source>
        <strain evidence="3 4">DSM 29589</strain>
    </source>
</reference>
<dbReference type="RefSeq" id="WP_073037447.1">
    <property type="nucleotide sequence ID" value="NZ_BMLR01000019.1"/>
</dbReference>
<dbReference type="Pfam" id="PF00378">
    <property type="entry name" value="ECH_1"/>
    <property type="match status" value="1"/>
</dbReference>
<dbReference type="GO" id="GO:0016829">
    <property type="term" value="F:lyase activity"/>
    <property type="evidence" value="ECO:0007669"/>
    <property type="project" value="UniProtKB-KW"/>
</dbReference>
<dbReference type="InterPro" id="IPR029045">
    <property type="entry name" value="ClpP/crotonase-like_dom_sf"/>
</dbReference>